<accession>A0A0L1KHF0</accession>
<dbReference type="NCBIfam" id="TIGR01400">
    <property type="entry name" value="fliR"/>
    <property type="match status" value="1"/>
</dbReference>
<dbReference type="PANTHER" id="PTHR30065:SF8">
    <property type="entry name" value="FLAGELLAR BIOSYNTHETIC PROTEIN FLIR"/>
    <property type="match status" value="1"/>
</dbReference>
<keyword evidence="4 10" id="KW-1003">Cell membrane</keyword>
<evidence type="ECO:0000256" key="4">
    <source>
        <dbReference type="ARBA" id="ARBA00022475"/>
    </source>
</evidence>
<feature type="transmembrane region" description="Helical" evidence="10">
    <location>
        <begin position="82"/>
        <end position="108"/>
    </location>
</feature>
<evidence type="ECO:0000313" key="11">
    <source>
        <dbReference type="EMBL" id="KNH03470.1"/>
    </source>
</evidence>
<dbReference type="EMBL" id="JYNE01000008">
    <property type="protein sequence ID" value="KNH03470.1"/>
    <property type="molecule type" value="Genomic_DNA"/>
</dbReference>
<evidence type="ECO:0000256" key="2">
    <source>
        <dbReference type="ARBA" id="ARBA00009772"/>
    </source>
</evidence>
<keyword evidence="11" id="KW-0966">Cell projection</keyword>
<evidence type="ECO:0000256" key="8">
    <source>
        <dbReference type="ARBA" id="ARBA00023143"/>
    </source>
</evidence>
<name>A0A0L1KHF0_9SPHN</name>
<keyword evidence="11" id="KW-0969">Cilium</keyword>
<dbReference type="InterPro" id="IPR006303">
    <property type="entry name" value="FliR"/>
</dbReference>
<protein>
    <recommendedName>
        <fullName evidence="3 9">Flagellar biosynthetic protein FliR</fullName>
    </recommendedName>
</protein>
<feature type="transmembrane region" description="Helical" evidence="10">
    <location>
        <begin position="129"/>
        <end position="153"/>
    </location>
</feature>
<dbReference type="GO" id="GO:0006605">
    <property type="term" value="P:protein targeting"/>
    <property type="evidence" value="ECO:0007669"/>
    <property type="project" value="UniProtKB-UniRule"/>
</dbReference>
<evidence type="ECO:0000256" key="1">
    <source>
        <dbReference type="ARBA" id="ARBA00002578"/>
    </source>
</evidence>
<dbReference type="Proteomes" id="UP000037446">
    <property type="component" value="Unassembled WGS sequence"/>
</dbReference>
<dbReference type="GO" id="GO:0044780">
    <property type="term" value="P:bacterial-type flagellum assembly"/>
    <property type="evidence" value="ECO:0007669"/>
    <property type="project" value="UniProtKB-UniRule"/>
</dbReference>
<evidence type="ECO:0000256" key="6">
    <source>
        <dbReference type="ARBA" id="ARBA00022989"/>
    </source>
</evidence>
<feature type="transmembrane region" description="Helical" evidence="10">
    <location>
        <begin position="42"/>
        <end position="62"/>
    </location>
</feature>
<dbReference type="PANTHER" id="PTHR30065">
    <property type="entry name" value="FLAGELLAR BIOSYNTHETIC PROTEIN FLIR"/>
    <property type="match status" value="1"/>
</dbReference>
<organism evidence="11 12">
    <name type="scientific">Qipengyuania citrea LAMA 915</name>
    <dbReference type="NCBI Taxonomy" id="1306953"/>
    <lineage>
        <taxon>Bacteria</taxon>
        <taxon>Pseudomonadati</taxon>
        <taxon>Pseudomonadota</taxon>
        <taxon>Alphaproteobacteria</taxon>
        <taxon>Sphingomonadales</taxon>
        <taxon>Erythrobacteraceae</taxon>
        <taxon>Qipengyuania</taxon>
    </lineage>
</organism>
<dbReference type="RefSeq" id="WP_050599100.1">
    <property type="nucleotide sequence ID" value="NZ_JYNE01000008.1"/>
</dbReference>
<evidence type="ECO:0000256" key="9">
    <source>
        <dbReference type="NCBIfam" id="TIGR01400"/>
    </source>
</evidence>
<sequence length="261" mass="26981">MNGLDLGLGALEQDMWRVVFLMTRLGAALLAAPFFGATSVPMSVRVSITGALAIFVSVWMPEIATPPALLSLEGLLAVAGEVIIGLALGFVLQLAFAAPTVAAELISGGMGMSMAVSQDAMGGGTTTSFGQYFVIVLTLIFLATGAHLHWIALVTESYNAFPPGQTWLGADRFAAIAGFASFMFETALRIALPVTVILLLVQVLTGVLSRSAPSLNLFALGLPAGVLAGMAALIISAPLIYDQFTGLVGDALAQTENVILP</sequence>
<comment type="subcellular location">
    <subcellularLocation>
        <location evidence="10">Cell membrane</location>
        <topology evidence="10">Multi-pass membrane protein</topology>
    </subcellularLocation>
    <subcellularLocation>
        <location evidence="10">Bacterial flagellum basal body</location>
    </subcellularLocation>
</comment>
<evidence type="ECO:0000313" key="12">
    <source>
        <dbReference type="Proteomes" id="UP000037446"/>
    </source>
</evidence>
<reference evidence="12" key="1">
    <citation type="submission" date="2015-02" db="EMBL/GenBank/DDBJ databases">
        <authorList>
            <person name="Lima A.O."/>
            <person name="Cabral A."/>
            <person name="Porto L.M."/>
            <person name="Silva M.A."/>
        </authorList>
    </citation>
    <scope>NUCLEOTIDE SEQUENCE [LARGE SCALE GENOMIC DNA]</scope>
    <source>
        <strain evidence="12">LAMA 915</strain>
    </source>
</reference>
<dbReference type="PATRIC" id="fig|1306953.7.peg.1076"/>
<comment type="caution">
    <text evidence="11">The sequence shown here is derived from an EMBL/GenBank/DDBJ whole genome shotgun (WGS) entry which is preliminary data.</text>
</comment>
<proteinExistence type="inferred from homology"/>
<evidence type="ECO:0000256" key="3">
    <source>
        <dbReference type="ARBA" id="ARBA00021717"/>
    </source>
</evidence>
<dbReference type="InterPro" id="IPR002010">
    <property type="entry name" value="T3SS_IM_R"/>
</dbReference>
<feature type="transmembrane region" description="Helical" evidence="10">
    <location>
        <begin position="173"/>
        <end position="205"/>
    </location>
</feature>
<dbReference type="GO" id="GO:0005886">
    <property type="term" value="C:plasma membrane"/>
    <property type="evidence" value="ECO:0007669"/>
    <property type="project" value="UniProtKB-SubCell"/>
</dbReference>
<comment type="similarity">
    <text evidence="2 10">Belongs to the FliR/MopE/SpaR family.</text>
</comment>
<comment type="function">
    <text evidence="1 10">Role in flagellar biosynthesis.</text>
</comment>
<dbReference type="Pfam" id="PF01311">
    <property type="entry name" value="Bac_export_1"/>
    <property type="match status" value="1"/>
</dbReference>
<evidence type="ECO:0000256" key="10">
    <source>
        <dbReference type="RuleBase" id="RU362071"/>
    </source>
</evidence>
<feature type="transmembrane region" description="Helical" evidence="10">
    <location>
        <begin position="217"/>
        <end position="241"/>
    </location>
</feature>
<dbReference type="AlphaFoldDB" id="A0A0L1KHF0"/>
<dbReference type="STRING" id="1306953.J121_1049"/>
<keyword evidence="7 10" id="KW-0472">Membrane</keyword>
<dbReference type="PRINTS" id="PR00953">
    <property type="entry name" value="TYPE3IMRPROT"/>
</dbReference>
<keyword evidence="5 10" id="KW-0812">Transmembrane</keyword>
<keyword evidence="11" id="KW-0282">Flagellum</keyword>
<keyword evidence="8 10" id="KW-0975">Bacterial flagellum</keyword>
<evidence type="ECO:0000256" key="7">
    <source>
        <dbReference type="ARBA" id="ARBA00023136"/>
    </source>
</evidence>
<dbReference type="GO" id="GO:0009425">
    <property type="term" value="C:bacterial-type flagellum basal body"/>
    <property type="evidence" value="ECO:0007669"/>
    <property type="project" value="UniProtKB-SubCell"/>
</dbReference>
<feature type="transmembrane region" description="Helical" evidence="10">
    <location>
        <begin position="15"/>
        <end position="35"/>
    </location>
</feature>
<evidence type="ECO:0000256" key="5">
    <source>
        <dbReference type="ARBA" id="ARBA00022692"/>
    </source>
</evidence>
<gene>
    <name evidence="11" type="ORF">J121_1049</name>
</gene>
<keyword evidence="6 10" id="KW-1133">Transmembrane helix</keyword>